<evidence type="ECO:0000313" key="2">
    <source>
        <dbReference type="Proteomes" id="UP001321014"/>
    </source>
</evidence>
<keyword evidence="2" id="KW-1185">Reference proteome</keyword>
<protein>
    <submittedName>
        <fullName evidence="1">Uncharacterized protein</fullName>
    </submittedName>
</protein>
<evidence type="ECO:0000313" key="1">
    <source>
        <dbReference type="EMBL" id="MCU9840477.1"/>
    </source>
</evidence>
<dbReference type="EMBL" id="JAOVQN010000041">
    <property type="protein sequence ID" value="MCU9840477.1"/>
    <property type="molecule type" value="Genomic_DNA"/>
</dbReference>
<dbReference type="Proteomes" id="UP001321014">
    <property type="component" value="Unassembled WGS sequence"/>
</dbReference>
<organism evidence="1 2">
    <name type="scientific">Ruegeria marisflavi</name>
    <dbReference type="NCBI Taxonomy" id="2984152"/>
    <lineage>
        <taxon>Bacteria</taxon>
        <taxon>Pseudomonadati</taxon>
        <taxon>Pseudomonadota</taxon>
        <taxon>Alphaproteobacteria</taxon>
        <taxon>Rhodobacterales</taxon>
        <taxon>Roseobacteraceae</taxon>
        <taxon>Ruegeria</taxon>
    </lineage>
</organism>
<sequence length="79" mass="8872">MALLLIGTFRLFGQEQDQLAGVFLMPLGILWLLWLDGINNQFLPWFAASAPLLYSASNDALPHLRPAQLLMKKASMESR</sequence>
<proteinExistence type="predicted"/>
<reference evidence="1 2" key="1">
    <citation type="submission" date="2022-10" db="EMBL/GenBank/DDBJ databases">
        <title>Ruegeria sp. nov., isolated from ocean surface water.</title>
        <authorList>
            <person name="He W."/>
            <person name="Wang L."/>
            <person name="Zhang D.-F."/>
        </authorList>
    </citation>
    <scope>NUCLEOTIDE SEQUENCE [LARGE SCALE GENOMIC DNA]</scope>
    <source>
        <strain evidence="1 2">WL0004</strain>
    </source>
</reference>
<gene>
    <name evidence="1" type="ORF">OEZ49_22260</name>
</gene>
<dbReference type="RefSeq" id="WP_263390344.1">
    <property type="nucleotide sequence ID" value="NZ_JAOVQN010000041.1"/>
</dbReference>
<name>A0ABT2WYY9_9RHOB</name>
<accession>A0ABT2WYY9</accession>
<comment type="caution">
    <text evidence="1">The sequence shown here is derived from an EMBL/GenBank/DDBJ whole genome shotgun (WGS) entry which is preliminary data.</text>
</comment>